<sequence>MVSAECDDRVTLRRRMGPVGIHVGCECGRLERGAGMSGRQHRETEIARRVRARGLAAGRSLAQIAEEIHEVCETQFGTTRIKAHRLSNGIALADVIEQVRALFERDGKPVPGIGETLLSAYESGMKRPGPEYLHYLCSVYRVEPLALGFDGPCICGRGHVVTGVLGGGDPQDDRPDTSPEPREAPVPLGSGYPSANGGEEDENVLRRTLLTLLAGTAGAASLDSQVLGAVENLRRRMDDTMVTATVSPAMLDQWEQSTNGFGRQYMNTPPLRLLCDVMLEFSAVRKALERRQPIDVQERLCRMAAQLAGLSGMIMIDLGDQRLARSFFRTGRTAADETGDRALRAWVTAREALVPLYYGDPREALTLAKKSRDLAGHTPCAARTMAPVVEARALAMLAGNNGARHEVVEQAKRALHRARAAFQQMSANDQEDAAFGYTERQLYFYQGDVLVKLGQTLEADVILEQALGKYSNEDLLDQTLIRFDRARCRLIEGDVEAALQMGQEALDMVDKEYRTELILKPAYELAKDIHAKYGDTPRLEAFREALQPGPLAVPPKLGEDIA</sequence>
<dbReference type="InterPro" id="IPR011990">
    <property type="entry name" value="TPR-like_helical_dom_sf"/>
</dbReference>
<evidence type="ECO:0000313" key="3">
    <source>
        <dbReference type="Proteomes" id="UP000603904"/>
    </source>
</evidence>
<dbReference type="Gene3D" id="1.25.40.10">
    <property type="entry name" value="Tetratricopeptide repeat domain"/>
    <property type="match status" value="1"/>
</dbReference>
<feature type="region of interest" description="Disordered" evidence="1">
    <location>
        <begin position="166"/>
        <end position="199"/>
    </location>
</feature>
<organism evidence="2 3">
    <name type="scientific">Microbispora corallina</name>
    <dbReference type="NCBI Taxonomy" id="83302"/>
    <lineage>
        <taxon>Bacteria</taxon>
        <taxon>Bacillati</taxon>
        <taxon>Actinomycetota</taxon>
        <taxon>Actinomycetes</taxon>
        <taxon>Streptosporangiales</taxon>
        <taxon>Streptosporangiaceae</taxon>
        <taxon>Microbispora</taxon>
    </lineage>
</organism>
<dbReference type="SUPFAM" id="SSF48452">
    <property type="entry name" value="TPR-like"/>
    <property type="match status" value="1"/>
</dbReference>
<evidence type="ECO:0000313" key="2">
    <source>
        <dbReference type="EMBL" id="GIH39365.1"/>
    </source>
</evidence>
<dbReference type="EMBL" id="BOOC01000007">
    <property type="protein sequence ID" value="GIH39365.1"/>
    <property type="molecule type" value="Genomic_DNA"/>
</dbReference>
<proteinExistence type="predicted"/>
<reference evidence="2 3" key="1">
    <citation type="submission" date="2021-01" db="EMBL/GenBank/DDBJ databases">
        <title>Whole genome shotgun sequence of Microbispora corallina NBRC 16416.</title>
        <authorList>
            <person name="Komaki H."/>
            <person name="Tamura T."/>
        </authorList>
    </citation>
    <scope>NUCLEOTIDE SEQUENCE [LARGE SCALE GENOMIC DNA]</scope>
    <source>
        <strain evidence="2 3">NBRC 16416</strain>
    </source>
</reference>
<gene>
    <name evidence="2" type="ORF">Mco01_23650</name>
</gene>
<keyword evidence="3" id="KW-1185">Reference proteome</keyword>
<evidence type="ECO:0000256" key="1">
    <source>
        <dbReference type="SAM" id="MobiDB-lite"/>
    </source>
</evidence>
<evidence type="ECO:0008006" key="4">
    <source>
        <dbReference type="Google" id="ProtNLM"/>
    </source>
</evidence>
<dbReference type="Proteomes" id="UP000603904">
    <property type="component" value="Unassembled WGS sequence"/>
</dbReference>
<protein>
    <recommendedName>
        <fullName evidence="4">XRE family transcriptional regulator</fullName>
    </recommendedName>
</protein>
<name>A0ABQ4FX20_9ACTN</name>
<comment type="caution">
    <text evidence="2">The sequence shown here is derived from an EMBL/GenBank/DDBJ whole genome shotgun (WGS) entry which is preliminary data.</text>
</comment>
<feature type="compositionally biased region" description="Basic and acidic residues" evidence="1">
    <location>
        <begin position="171"/>
        <end position="183"/>
    </location>
</feature>
<accession>A0ABQ4FX20</accession>